<organism evidence="2 3">
    <name type="scientific">Saccharothrix texasensis</name>
    <dbReference type="NCBI Taxonomy" id="103734"/>
    <lineage>
        <taxon>Bacteria</taxon>
        <taxon>Bacillati</taxon>
        <taxon>Actinomycetota</taxon>
        <taxon>Actinomycetes</taxon>
        <taxon>Pseudonocardiales</taxon>
        <taxon>Pseudonocardiaceae</taxon>
        <taxon>Saccharothrix</taxon>
    </lineage>
</organism>
<proteinExistence type="predicted"/>
<sequence>MRRLISPLIGALVTALAAVAVIPAGASAAPQASTTEYAIQATGWTAIPSDYATNRNTPAFSACRVTQTPDTITLKVRAKRPNNVAVSISVSWNSRRDSTGVGGNAYADDWGPSGYATVRFTMPKSSYQGFSWQSATVGYGYTAAKRPPLDTLSCP</sequence>
<comment type="caution">
    <text evidence="2">The sequence shown here is derived from an EMBL/GenBank/DDBJ whole genome shotgun (WGS) entry which is preliminary data.</text>
</comment>
<evidence type="ECO:0008006" key="4">
    <source>
        <dbReference type="Google" id="ProtNLM"/>
    </source>
</evidence>
<evidence type="ECO:0000313" key="3">
    <source>
        <dbReference type="Proteomes" id="UP000268727"/>
    </source>
</evidence>
<protein>
    <recommendedName>
        <fullName evidence="4">Secreted protein</fullName>
    </recommendedName>
</protein>
<evidence type="ECO:0000313" key="2">
    <source>
        <dbReference type="EMBL" id="ROP35705.1"/>
    </source>
</evidence>
<reference evidence="2 3" key="1">
    <citation type="submission" date="2018-11" db="EMBL/GenBank/DDBJ databases">
        <title>Sequencing the genomes of 1000 actinobacteria strains.</title>
        <authorList>
            <person name="Klenk H.-P."/>
        </authorList>
    </citation>
    <scope>NUCLEOTIDE SEQUENCE [LARGE SCALE GENOMIC DNA]</scope>
    <source>
        <strain evidence="2 3">DSM 44231</strain>
    </source>
</reference>
<keyword evidence="3" id="KW-1185">Reference proteome</keyword>
<evidence type="ECO:0000256" key="1">
    <source>
        <dbReference type="SAM" id="SignalP"/>
    </source>
</evidence>
<feature type="signal peptide" evidence="1">
    <location>
        <begin position="1"/>
        <end position="28"/>
    </location>
</feature>
<feature type="chain" id="PRO_5018181775" description="Secreted protein" evidence="1">
    <location>
        <begin position="29"/>
        <end position="155"/>
    </location>
</feature>
<dbReference type="Proteomes" id="UP000268727">
    <property type="component" value="Unassembled WGS sequence"/>
</dbReference>
<dbReference type="AlphaFoldDB" id="A0A3N1GZH4"/>
<keyword evidence="1" id="KW-0732">Signal</keyword>
<gene>
    <name evidence="2" type="ORF">EDD40_0950</name>
</gene>
<name>A0A3N1GZH4_9PSEU</name>
<dbReference type="EMBL" id="RJKM01000001">
    <property type="protein sequence ID" value="ROP35705.1"/>
    <property type="molecule type" value="Genomic_DNA"/>
</dbReference>
<accession>A0A3N1GZH4</accession>